<dbReference type="InterPro" id="IPR053031">
    <property type="entry name" value="Cuticle_assoc_protein"/>
</dbReference>
<feature type="domain" description="BED-type" evidence="5">
    <location>
        <begin position="3"/>
        <end position="60"/>
    </location>
</feature>
<name>A0ABR2W0Y5_9FUNG</name>
<keyword evidence="1" id="KW-0479">Metal-binding</keyword>
<dbReference type="PROSITE" id="PS50808">
    <property type="entry name" value="ZF_BED"/>
    <property type="match status" value="1"/>
</dbReference>
<reference evidence="6 7" key="1">
    <citation type="submission" date="2023-04" db="EMBL/GenBank/DDBJ databases">
        <title>Genome of Basidiobolus ranarum AG-B5.</title>
        <authorList>
            <person name="Stajich J.E."/>
            <person name="Carter-House D."/>
            <person name="Gryganskyi A."/>
        </authorList>
    </citation>
    <scope>NUCLEOTIDE SEQUENCE [LARGE SCALE GENOMIC DNA]</scope>
    <source>
        <strain evidence="6 7">AG-B5</strain>
    </source>
</reference>
<gene>
    <name evidence="6" type="ORF">K7432_007188</name>
</gene>
<evidence type="ECO:0000256" key="3">
    <source>
        <dbReference type="ARBA" id="ARBA00022833"/>
    </source>
</evidence>
<dbReference type="Pfam" id="PF02892">
    <property type="entry name" value="zf-BED"/>
    <property type="match status" value="1"/>
</dbReference>
<evidence type="ECO:0000256" key="4">
    <source>
        <dbReference type="PROSITE-ProRule" id="PRU00027"/>
    </source>
</evidence>
<dbReference type="InterPro" id="IPR003656">
    <property type="entry name" value="Znf_BED"/>
</dbReference>
<keyword evidence="7" id="KW-1185">Reference proteome</keyword>
<dbReference type="SMART" id="SM00614">
    <property type="entry name" value="ZnF_BED"/>
    <property type="match status" value="1"/>
</dbReference>
<sequence length="259" mass="29012">MTNKCKSVWQYFDRLEPKTKGSQHRAKCRYCPHEFNGQPARMTKHLLSRCSGCPKEVRESLLSQEEYVTPSKKPCLESVLQLSNSGSHPHTPILHQIPQIATVTSTITPLTSTPSTAPISTLHAMASEPKQVNIASMPTPTPTPNNNSIPINMHSQVHTQVHNQIRQDNNSVSEIDLNQDRDEKELIDATIARTFYATGIPFSVIENPSFMELLHTLRPDYTPPSRKELATAFVEQDLWLCKETSANRTTNGASLTGRR</sequence>
<dbReference type="PANTHER" id="PTHR34396">
    <property type="entry name" value="OS03G0264950 PROTEIN-RELATED"/>
    <property type="match status" value="1"/>
</dbReference>
<evidence type="ECO:0000256" key="1">
    <source>
        <dbReference type="ARBA" id="ARBA00022723"/>
    </source>
</evidence>
<evidence type="ECO:0000313" key="7">
    <source>
        <dbReference type="Proteomes" id="UP001479436"/>
    </source>
</evidence>
<evidence type="ECO:0000256" key="2">
    <source>
        <dbReference type="ARBA" id="ARBA00022771"/>
    </source>
</evidence>
<protein>
    <recommendedName>
        <fullName evidence="5">BED-type domain-containing protein</fullName>
    </recommendedName>
</protein>
<dbReference type="PANTHER" id="PTHR34396:SF25">
    <property type="entry name" value="BOUNDARY ELEMENT ASSOCIATED FACTOR"/>
    <property type="match status" value="1"/>
</dbReference>
<keyword evidence="2 4" id="KW-0863">Zinc-finger</keyword>
<comment type="caution">
    <text evidence="6">The sequence shown here is derived from an EMBL/GenBank/DDBJ whole genome shotgun (WGS) entry which is preliminary data.</text>
</comment>
<dbReference type="EMBL" id="JASJQH010007221">
    <property type="protein sequence ID" value="KAK9712369.1"/>
    <property type="molecule type" value="Genomic_DNA"/>
</dbReference>
<accession>A0ABR2W0Y5</accession>
<dbReference type="Proteomes" id="UP001479436">
    <property type="component" value="Unassembled WGS sequence"/>
</dbReference>
<evidence type="ECO:0000313" key="6">
    <source>
        <dbReference type="EMBL" id="KAK9712369.1"/>
    </source>
</evidence>
<proteinExistence type="predicted"/>
<organism evidence="6 7">
    <name type="scientific">Basidiobolus ranarum</name>
    <dbReference type="NCBI Taxonomy" id="34480"/>
    <lineage>
        <taxon>Eukaryota</taxon>
        <taxon>Fungi</taxon>
        <taxon>Fungi incertae sedis</taxon>
        <taxon>Zoopagomycota</taxon>
        <taxon>Entomophthoromycotina</taxon>
        <taxon>Basidiobolomycetes</taxon>
        <taxon>Basidiobolales</taxon>
        <taxon>Basidiobolaceae</taxon>
        <taxon>Basidiobolus</taxon>
    </lineage>
</organism>
<keyword evidence="3" id="KW-0862">Zinc</keyword>
<evidence type="ECO:0000259" key="5">
    <source>
        <dbReference type="PROSITE" id="PS50808"/>
    </source>
</evidence>